<evidence type="ECO:0000259" key="6">
    <source>
        <dbReference type="PROSITE" id="PS50111"/>
    </source>
</evidence>
<dbReference type="PANTHER" id="PTHR32089:SF112">
    <property type="entry name" value="LYSOZYME-LIKE PROTEIN-RELATED"/>
    <property type="match status" value="1"/>
</dbReference>
<feature type="domain" description="HAMP" evidence="7">
    <location>
        <begin position="349"/>
        <end position="393"/>
    </location>
</feature>
<evidence type="ECO:0000256" key="5">
    <source>
        <dbReference type="SAM" id="Phobius"/>
    </source>
</evidence>
<feature type="transmembrane region" description="Helical" evidence="5">
    <location>
        <begin position="12"/>
        <end position="32"/>
    </location>
</feature>
<sequence>MNVSFRMKILVPVIAAIIGSFLVTGIIIYRVVYAETEYIAKNDVRNLSKSYGNLFKGEIEKTMAVSRSLASSAETFTSAGTSREHVMEHLVKILEDNPHLFDVWIVWEPNEFDGRDSELAGSGAAGTNEQGQFCPMPYRTGGGVSRSHTTSMYDEGAVSDWYRKPLKDGRLHISEPATYDFEGKEMTTVTVSVPFEINGRIAGVAGGDILLESMTDMLKDIKVYDTGYTFLLSDKFTMIAHPVKDRVGKPSEVVQQIAPYLSEGKEHFVEKKNATTGKMAYTIYTPIPINGADYRFVFGLSVPLEEIYKAQKEIRFTIIVAAFAAVLLVAGVIFLIAQSLVRQLGGEPQQVVDTMQKIADGDFTADLKISAGDTTSLTHSVHDMVKRLSDMINNLTVVADDLKTSSSDLSAGAQELSAGMSEQSERSELISAAANEMSATTGEIARNLTDISSFAHLTADKAVNGRKVVDVSLSGVVKIKDTVDKSSVLVHSLGEKSQEIKEIVGVISDIADQTNLLALNAAIEAARAGEAGRGFAVVADEVRKLAERTQKATSEISDLVMGTQTEMDNVIKSMEGVTGQVNTGLESSKQIAVVLKDIEEGVSQLQSMVENISTATQEMAATSGQIQQDIDSVASVSIEVKSTSDHLAENASGLESISARLREMMGAFRVR</sequence>
<dbReference type="PROSITE" id="PS50885">
    <property type="entry name" value="HAMP"/>
    <property type="match status" value="1"/>
</dbReference>
<evidence type="ECO:0000259" key="7">
    <source>
        <dbReference type="PROSITE" id="PS50885"/>
    </source>
</evidence>
<dbReference type="InterPro" id="IPR004089">
    <property type="entry name" value="MCPsignal_dom"/>
</dbReference>
<accession>A0A3R5UZJ3</accession>
<evidence type="ECO:0000313" key="8">
    <source>
        <dbReference type="EMBL" id="QAR34301.1"/>
    </source>
</evidence>
<dbReference type="GO" id="GO:0016020">
    <property type="term" value="C:membrane"/>
    <property type="evidence" value="ECO:0007669"/>
    <property type="project" value="UniProtKB-SubCell"/>
</dbReference>
<dbReference type="Gene3D" id="1.10.287.950">
    <property type="entry name" value="Methyl-accepting chemotaxis protein"/>
    <property type="match status" value="1"/>
</dbReference>
<dbReference type="FunFam" id="1.10.287.950:FF:000001">
    <property type="entry name" value="Methyl-accepting chemotaxis sensory transducer"/>
    <property type="match status" value="1"/>
</dbReference>
<dbReference type="Pfam" id="PF22673">
    <property type="entry name" value="MCP-like_PDC_1"/>
    <property type="match status" value="1"/>
</dbReference>
<dbReference type="GO" id="GO:0006935">
    <property type="term" value="P:chemotaxis"/>
    <property type="evidence" value="ECO:0007669"/>
    <property type="project" value="UniProtKB-ARBA"/>
</dbReference>
<dbReference type="Gene3D" id="3.30.450.20">
    <property type="entry name" value="PAS domain"/>
    <property type="match status" value="2"/>
</dbReference>
<evidence type="ECO:0000313" key="9">
    <source>
        <dbReference type="Proteomes" id="UP000287502"/>
    </source>
</evidence>
<dbReference type="OrthoDB" id="9814362at2"/>
<keyword evidence="9" id="KW-1185">Reference proteome</keyword>
<dbReference type="GO" id="GO:0007165">
    <property type="term" value="P:signal transduction"/>
    <property type="evidence" value="ECO:0007669"/>
    <property type="project" value="UniProtKB-KW"/>
</dbReference>
<evidence type="ECO:0000256" key="4">
    <source>
        <dbReference type="PROSITE-ProRule" id="PRU00284"/>
    </source>
</evidence>
<dbReference type="CDD" id="cd12912">
    <property type="entry name" value="PDC2_MCP_like"/>
    <property type="match status" value="1"/>
</dbReference>
<evidence type="ECO:0000256" key="3">
    <source>
        <dbReference type="ARBA" id="ARBA00029447"/>
    </source>
</evidence>
<keyword evidence="5" id="KW-1133">Transmembrane helix</keyword>
<protein>
    <submittedName>
        <fullName evidence="8">Methyl-accepting chemotaxis protein</fullName>
    </submittedName>
</protein>
<dbReference type="EMBL" id="CP035108">
    <property type="protein sequence ID" value="QAR34301.1"/>
    <property type="molecule type" value="Genomic_DNA"/>
</dbReference>
<keyword evidence="5" id="KW-0812">Transmembrane</keyword>
<feature type="domain" description="Methyl-accepting transducer" evidence="6">
    <location>
        <begin position="398"/>
        <end position="634"/>
    </location>
</feature>
<reference evidence="8 9" key="1">
    <citation type="submission" date="2019-01" db="EMBL/GenBank/DDBJ databases">
        <title>Geovibrio thiophilus DSM 11263, complete genome.</title>
        <authorList>
            <person name="Spring S."/>
            <person name="Bunk B."/>
            <person name="Sproer C."/>
        </authorList>
    </citation>
    <scope>NUCLEOTIDE SEQUENCE [LARGE SCALE GENOMIC DNA]</scope>
    <source>
        <strain evidence="8 9">DSM 11263</strain>
    </source>
</reference>
<proteinExistence type="inferred from homology"/>
<feature type="transmembrane region" description="Helical" evidence="5">
    <location>
        <begin position="316"/>
        <end position="337"/>
    </location>
</feature>
<keyword evidence="2 4" id="KW-0807">Transducer</keyword>
<dbReference type="AlphaFoldDB" id="A0A3R5UZJ3"/>
<gene>
    <name evidence="8" type="ORF">EP073_13050</name>
</gene>
<dbReference type="InterPro" id="IPR003660">
    <property type="entry name" value="HAMP_dom"/>
</dbReference>
<dbReference type="PROSITE" id="PS50111">
    <property type="entry name" value="CHEMOTAXIS_TRANSDUC_2"/>
    <property type="match status" value="1"/>
</dbReference>
<comment type="similarity">
    <text evidence="3">Belongs to the methyl-accepting chemotaxis (MCP) protein family.</text>
</comment>
<dbReference type="SMART" id="SM00283">
    <property type="entry name" value="MA"/>
    <property type="match status" value="1"/>
</dbReference>
<dbReference type="Proteomes" id="UP000287502">
    <property type="component" value="Chromosome"/>
</dbReference>
<comment type="subcellular location">
    <subcellularLocation>
        <location evidence="1">Membrane</location>
    </subcellularLocation>
</comment>
<name>A0A3R5UZJ3_9BACT</name>
<dbReference type="SUPFAM" id="SSF58104">
    <property type="entry name" value="Methyl-accepting chemotaxis protein (MCP) signaling domain"/>
    <property type="match status" value="1"/>
</dbReference>
<dbReference type="CDD" id="cd11386">
    <property type="entry name" value="MCP_signal"/>
    <property type="match status" value="1"/>
</dbReference>
<dbReference type="RefSeq" id="WP_128467606.1">
    <property type="nucleotide sequence ID" value="NZ_CP035108.1"/>
</dbReference>
<organism evidence="8 9">
    <name type="scientific">Geovibrio thiophilus</name>
    <dbReference type="NCBI Taxonomy" id="139438"/>
    <lineage>
        <taxon>Bacteria</taxon>
        <taxon>Pseudomonadati</taxon>
        <taxon>Deferribacterota</taxon>
        <taxon>Deferribacteres</taxon>
        <taxon>Deferribacterales</taxon>
        <taxon>Geovibrionaceae</taxon>
        <taxon>Geovibrio</taxon>
    </lineage>
</organism>
<keyword evidence="5" id="KW-0472">Membrane</keyword>
<dbReference type="PANTHER" id="PTHR32089">
    <property type="entry name" value="METHYL-ACCEPTING CHEMOTAXIS PROTEIN MCPB"/>
    <property type="match status" value="1"/>
</dbReference>
<evidence type="ECO:0000256" key="1">
    <source>
        <dbReference type="ARBA" id="ARBA00004370"/>
    </source>
</evidence>
<dbReference type="KEGG" id="gtl:EP073_13050"/>
<dbReference type="Pfam" id="PF00015">
    <property type="entry name" value="MCPsignal"/>
    <property type="match status" value="1"/>
</dbReference>
<evidence type="ECO:0000256" key="2">
    <source>
        <dbReference type="ARBA" id="ARBA00023224"/>
    </source>
</evidence>
<dbReference type="CDD" id="cd12913">
    <property type="entry name" value="PDC1_MCP_like"/>
    <property type="match status" value="1"/>
</dbReference>